<feature type="active site" description="Schiff-base intermediate with acetaldehyde" evidence="9">
    <location>
        <position position="157"/>
    </location>
</feature>
<dbReference type="SUPFAM" id="SSF51569">
    <property type="entry name" value="Aldolase"/>
    <property type="match status" value="1"/>
</dbReference>
<dbReference type="GO" id="GO:0005737">
    <property type="term" value="C:cytoplasm"/>
    <property type="evidence" value="ECO:0007669"/>
    <property type="project" value="InterPro"/>
</dbReference>
<dbReference type="GO" id="GO:0009264">
    <property type="term" value="P:deoxyribonucleotide catabolic process"/>
    <property type="evidence" value="ECO:0007669"/>
    <property type="project" value="InterPro"/>
</dbReference>
<dbReference type="PANTHER" id="PTHR10889">
    <property type="entry name" value="DEOXYRIBOSE-PHOSPHATE ALDOLASE"/>
    <property type="match status" value="1"/>
</dbReference>
<protein>
    <recommendedName>
        <fullName evidence="3">deoxyribose-phosphate aldolase</fullName>
        <ecNumber evidence="3">4.1.2.4</ecNumber>
    </recommendedName>
    <alternativeName>
        <fullName evidence="7">2-deoxy-D-ribose 5-phosphate aldolase</fullName>
    </alternativeName>
    <alternativeName>
        <fullName evidence="6">Phosphodeoxyriboaldolase</fullName>
    </alternativeName>
</protein>
<dbReference type="PANTHER" id="PTHR10889:SF3">
    <property type="entry name" value="DEOXYRIBOSE-PHOSPHATE ALDOLASE"/>
    <property type="match status" value="1"/>
</dbReference>
<evidence type="ECO:0000256" key="4">
    <source>
        <dbReference type="ARBA" id="ARBA00023239"/>
    </source>
</evidence>
<dbReference type="Pfam" id="PF01791">
    <property type="entry name" value="DeoC"/>
    <property type="match status" value="1"/>
</dbReference>
<name>A0A0G4I4E2_9ALVE</name>
<dbReference type="SMART" id="SM01133">
    <property type="entry name" value="DeoC"/>
    <property type="match status" value="1"/>
</dbReference>
<keyword evidence="5 9" id="KW-0704">Schiff base</keyword>
<accession>A0A0G4I4E2</accession>
<dbReference type="VEuPathDB" id="CryptoDB:Cvel_10867"/>
<dbReference type="GO" id="GO:0004139">
    <property type="term" value="F:deoxyribose-phosphate aldolase activity"/>
    <property type="evidence" value="ECO:0007669"/>
    <property type="project" value="UniProtKB-EC"/>
</dbReference>
<gene>
    <name evidence="10" type="ORF">Cvel_10867</name>
</gene>
<dbReference type="UniPathway" id="UPA00002">
    <property type="reaction ID" value="UER00468"/>
</dbReference>
<dbReference type="AlphaFoldDB" id="A0A0G4I4E2"/>
<dbReference type="InterPro" id="IPR002915">
    <property type="entry name" value="DeoC/FbaB/LacD_aldolase"/>
</dbReference>
<evidence type="ECO:0000256" key="3">
    <source>
        <dbReference type="ARBA" id="ARBA00012515"/>
    </source>
</evidence>
<dbReference type="Gene3D" id="3.20.20.70">
    <property type="entry name" value="Aldolase class I"/>
    <property type="match status" value="1"/>
</dbReference>
<evidence type="ECO:0000256" key="9">
    <source>
        <dbReference type="PIRSR" id="PIRSR001357-50"/>
    </source>
</evidence>
<evidence type="ECO:0000256" key="8">
    <source>
        <dbReference type="ARBA" id="ARBA00048791"/>
    </source>
</evidence>
<dbReference type="PhylomeDB" id="A0A0G4I4E2"/>
<dbReference type="InterPro" id="IPR013785">
    <property type="entry name" value="Aldolase_TIM"/>
</dbReference>
<reference evidence="10" key="1">
    <citation type="submission" date="2014-11" db="EMBL/GenBank/DDBJ databases">
        <authorList>
            <person name="Otto D Thomas"/>
            <person name="Naeem Raeece"/>
        </authorList>
    </citation>
    <scope>NUCLEOTIDE SEQUENCE</scope>
</reference>
<dbReference type="EMBL" id="CDMZ01005056">
    <property type="protein sequence ID" value="CEM51800.1"/>
    <property type="molecule type" value="Genomic_DNA"/>
</dbReference>
<organism evidence="10">
    <name type="scientific">Chromera velia CCMP2878</name>
    <dbReference type="NCBI Taxonomy" id="1169474"/>
    <lineage>
        <taxon>Eukaryota</taxon>
        <taxon>Sar</taxon>
        <taxon>Alveolata</taxon>
        <taxon>Colpodellida</taxon>
        <taxon>Chromeraceae</taxon>
        <taxon>Chromera</taxon>
    </lineage>
</organism>
<comment type="similarity">
    <text evidence="2">Belongs to the DeoC/FbaB aldolase family. DeoC type 2 subfamily.</text>
</comment>
<evidence type="ECO:0000256" key="7">
    <source>
        <dbReference type="ARBA" id="ARBA00032755"/>
    </source>
</evidence>
<proteinExistence type="inferred from homology"/>
<evidence type="ECO:0000256" key="5">
    <source>
        <dbReference type="ARBA" id="ARBA00023270"/>
    </source>
</evidence>
<comment type="pathway">
    <text evidence="1">Carbohydrate degradation; 2-deoxy-D-ribose 1-phosphate degradation; D-glyceraldehyde 3-phosphate and acetaldehyde from 2-deoxy-alpha-D-ribose 1-phosphate: step 2/2.</text>
</comment>
<dbReference type="EC" id="4.1.2.4" evidence="3"/>
<dbReference type="GO" id="GO:0016052">
    <property type="term" value="P:carbohydrate catabolic process"/>
    <property type="evidence" value="ECO:0007669"/>
    <property type="project" value="TreeGrafter"/>
</dbReference>
<feature type="active site" description="Proton donor/acceptor" evidence="9">
    <location>
        <position position="190"/>
    </location>
</feature>
<comment type="catalytic activity">
    <reaction evidence="8">
        <text>2-deoxy-D-ribose 5-phosphate = D-glyceraldehyde 3-phosphate + acetaldehyde</text>
        <dbReference type="Rhea" id="RHEA:12821"/>
        <dbReference type="ChEBI" id="CHEBI:15343"/>
        <dbReference type="ChEBI" id="CHEBI:59776"/>
        <dbReference type="ChEBI" id="CHEBI:62877"/>
        <dbReference type="EC" id="4.1.2.4"/>
    </reaction>
</comment>
<dbReference type="PIRSF" id="PIRSF001357">
    <property type="entry name" value="DeoC"/>
    <property type="match status" value="1"/>
</dbReference>
<dbReference type="GO" id="GO:0046386">
    <property type="term" value="P:deoxyribose phosphate catabolic process"/>
    <property type="evidence" value="ECO:0007669"/>
    <property type="project" value="UniProtKB-UniPathway"/>
</dbReference>
<evidence type="ECO:0000313" key="10">
    <source>
        <dbReference type="EMBL" id="CEM51800.1"/>
    </source>
</evidence>
<dbReference type="NCBIfam" id="TIGR00126">
    <property type="entry name" value="deoC"/>
    <property type="match status" value="1"/>
</dbReference>
<dbReference type="InterPro" id="IPR011343">
    <property type="entry name" value="DeoC"/>
</dbReference>
<evidence type="ECO:0000256" key="1">
    <source>
        <dbReference type="ARBA" id="ARBA00004816"/>
    </source>
</evidence>
<evidence type="ECO:0000256" key="2">
    <source>
        <dbReference type="ARBA" id="ARBA00009473"/>
    </source>
</evidence>
<dbReference type="CDD" id="cd00959">
    <property type="entry name" value="DeoC"/>
    <property type="match status" value="1"/>
</dbReference>
<evidence type="ECO:0000256" key="6">
    <source>
        <dbReference type="ARBA" id="ARBA00031814"/>
    </source>
</evidence>
<keyword evidence="4" id="KW-0456">Lyase</keyword>
<sequence length="251" mass="26312">MRLIDHTSLGDGDTEEEVKRLIDDAVSADTNSKTTTAAVCIWPRFVKFAKGYSPDIPVATVVNFPLGQDKEEDVVAETKGALEAGADEIDLVIDYNLLKTDTAKGEAAAESLVRAVKTACGEKIPVKVILETGELQTSELIGAASRAALRGGADMLKTSTGKVKVNATPEAAELMLTEIKNSGREGVGFKAAGGVRSLADAEVYMGIAERIMGKDFVDPATFRFGSSSLLKTLQQHMGTAKADAGAAAGGY</sequence>